<evidence type="ECO:0000256" key="1">
    <source>
        <dbReference type="SAM" id="Phobius"/>
    </source>
</evidence>
<reference evidence="2 3" key="1">
    <citation type="submission" date="2016-10" db="EMBL/GenBank/DDBJ databases">
        <authorList>
            <person name="de Groot N.N."/>
        </authorList>
    </citation>
    <scope>NUCLEOTIDE SEQUENCE [LARGE SCALE GENOMIC DNA]</scope>
    <source>
        <strain evidence="2 3">Sb05</strain>
    </source>
</reference>
<keyword evidence="1" id="KW-1133">Transmembrane helix</keyword>
<name>A0A1H0XRH5_STREI</name>
<dbReference type="OrthoDB" id="9923011at2"/>
<dbReference type="AlphaFoldDB" id="A0A1H0XRH5"/>
<organism evidence="2 3">
    <name type="scientific">Streptococcus equinus</name>
    <name type="common">Streptococcus bovis</name>
    <dbReference type="NCBI Taxonomy" id="1335"/>
    <lineage>
        <taxon>Bacteria</taxon>
        <taxon>Bacillati</taxon>
        <taxon>Bacillota</taxon>
        <taxon>Bacilli</taxon>
        <taxon>Lactobacillales</taxon>
        <taxon>Streptococcaceae</taxon>
        <taxon>Streptococcus</taxon>
    </lineage>
</organism>
<keyword evidence="1" id="KW-0812">Transmembrane</keyword>
<feature type="transmembrane region" description="Helical" evidence="1">
    <location>
        <begin position="35"/>
        <end position="54"/>
    </location>
</feature>
<protein>
    <submittedName>
        <fullName evidence="2">Uncharacterized protein</fullName>
    </submittedName>
</protein>
<proteinExistence type="predicted"/>
<dbReference type="EMBL" id="FNKE01000001">
    <property type="protein sequence ID" value="SDQ05514.1"/>
    <property type="molecule type" value="Genomic_DNA"/>
</dbReference>
<dbReference type="RefSeq" id="WP_074559596.1">
    <property type="nucleotide sequence ID" value="NZ_FNKE01000001.1"/>
</dbReference>
<sequence>MTSKNIFLKLAIALISVTIIILAGVLIVNSIQGKVNWVLIVILFAEASLLNSLIKTLQERK</sequence>
<feature type="transmembrane region" description="Helical" evidence="1">
    <location>
        <begin position="7"/>
        <end position="29"/>
    </location>
</feature>
<evidence type="ECO:0000313" key="2">
    <source>
        <dbReference type="EMBL" id="SDQ05514.1"/>
    </source>
</evidence>
<dbReference type="Proteomes" id="UP000182870">
    <property type="component" value="Unassembled WGS sequence"/>
</dbReference>
<evidence type="ECO:0000313" key="3">
    <source>
        <dbReference type="Proteomes" id="UP000182870"/>
    </source>
</evidence>
<keyword evidence="1" id="KW-0472">Membrane</keyword>
<accession>A0A1H0XRH5</accession>
<gene>
    <name evidence="2" type="ORF">SAMN05216392_0138</name>
</gene>